<keyword evidence="2" id="KW-1185">Reference proteome</keyword>
<protein>
    <submittedName>
        <fullName evidence="1">Uncharacterized protein</fullName>
    </submittedName>
</protein>
<evidence type="ECO:0000313" key="1">
    <source>
        <dbReference type="EMBL" id="KIM55243.1"/>
    </source>
</evidence>
<dbReference type="InParanoid" id="A0A0C2Z086"/>
<proteinExistence type="predicted"/>
<reference evidence="2" key="2">
    <citation type="submission" date="2015-01" db="EMBL/GenBank/DDBJ databases">
        <title>Evolutionary Origins and Diversification of the Mycorrhizal Mutualists.</title>
        <authorList>
            <consortium name="DOE Joint Genome Institute"/>
            <consortium name="Mycorrhizal Genomics Consortium"/>
            <person name="Kohler A."/>
            <person name="Kuo A."/>
            <person name="Nagy L.G."/>
            <person name="Floudas D."/>
            <person name="Copeland A."/>
            <person name="Barry K.W."/>
            <person name="Cichocki N."/>
            <person name="Veneault-Fourrey C."/>
            <person name="LaButti K."/>
            <person name="Lindquist E.A."/>
            <person name="Lipzen A."/>
            <person name="Lundell T."/>
            <person name="Morin E."/>
            <person name="Murat C."/>
            <person name="Riley R."/>
            <person name="Ohm R."/>
            <person name="Sun H."/>
            <person name="Tunlid A."/>
            <person name="Henrissat B."/>
            <person name="Grigoriev I.V."/>
            <person name="Hibbett D.S."/>
            <person name="Martin F."/>
        </authorList>
    </citation>
    <scope>NUCLEOTIDE SEQUENCE [LARGE SCALE GENOMIC DNA]</scope>
    <source>
        <strain evidence="2">Foug A</strain>
    </source>
</reference>
<name>A0A0C2Z086_9AGAM</name>
<sequence>MSERIRRAGWSVPVVSPRFHTMSTDSAGLEQGRAVGDVEISEREWTTIRLPGVAKRPVTHHNTDGDVVTAISFKFIKPDH</sequence>
<dbReference type="AlphaFoldDB" id="A0A0C2Z086"/>
<dbReference type="Proteomes" id="UP000053989">
    <property type="component" value="Unassembled WGS sequence"/>
</dbReference>
<reference evidence="1 2" key="1">
    <citation type="submission" date="2014-04" db="EMBL/GenBank/DDBJ databases">
        <authorList>
            <consortium name="DOE Joint Genome Institute"/>
            <person name="Kuo A."/>
            <person name="Kohler A."/>
            <person name="Nagy L.G."/>
            <person name="Floudas D."/>
            <person name="Copeland A."/>
            <person name="Barry K.W."/>
            <person name="Cichocki N."/>
            <person name="Veneault-Fourrey C."/>
            <person name="LaButti K."/>
            <person name="Lindquist E.A."/>
            <person name="Lipzen A."/>
            <person name="Lundell T."/>
            <person name="Morin E."/>
            <person name="Murat C."/>
            <person name="Sun H."/>
            <person name="Tunlid A."/>
            <person name="Henrissat B."/>
            <person name="Grigoriev I.V."/>
            <person name="Hibbett D.S."/>
            <person name="Martin F."/>
            <person name="Nordberg H.P."/>
            <person name="Cantor M.N."/>
            <person name="Hua S.X."/>
        </authorList>
    </citation>
    <scope>NUCLEOTIDE SEQUENCE [LARGE SCALE GENOMIC DNA]</scope>
    <source>
        <strain evidence="1 2">Foug A</strain>
    </source>
</reference>
<accession>A0A0C2Z086</accession>
<organism evidence="1 2">
    <name type="scientific">Scleroderma citrinum Foug A</name>
    <dbReference type="NCBI Taxonomy" id="1036808"/>
    <lineage>
        <taxon>Eukaryota</taxon>
        <taxon>Fungi</taxon>
        <taxon>Dikarya</taxon>
        <taxon>Basidiomycota</taxon>
        <taxon>Agaricomycotina</taxon>
        <taxon>Agaricomycetes</taxon>
        <taxon>Agaricomycetidae</taxon>
        <taxon>Boletales</taxon>
        <taxon>Sclerodermatineae</taxon>
        <taxon>Sclerodermataceae</taxon>
        <taxon>Scleroderma</taxon>
    </lineage>
</organism>
<dbReference type="HOGENOM" id="CLU_2591176_0_0_1"/>
<gene>
    <name evidence="1" type="ORF">SCLCIDRAFT_1221274</name>
</gene>
<evidence type="ECO:0000313" key="2">
    <source>
        <dbReference type="Proteomes" id="UP000053989"/>
    </source>
</evidence>
<dbReference type="EMBL" id="KN822138">
    <property type="protein sequence ID" value="KIM55243.1"/>
    <property type="molecule type" value="Genomic_DNA"/>
</dbReference>